<dbReference type="Gramene" id="MELO3C004064.2.1">
    <property type="protein sequence ID" value="MELO3C004064.2.1"/>
    <property type="gene ID" value="MELO3C004064.2"/>
</dbReference>
<organism evidence="1">
    <name type="scientific">Cucumis melo</name>
    <name type="common">Muskmelon</name>
    <dbReference type="NCBI Taxonomy" id="3656"/>
    <lineage>
        <taxon>Eukaryota</taxon>
        <taxon>Viridiplantae</taxon>
        <taxon>Streptophyta</taxon>
        <taxon>Embryophyta</taxon>
        <taxon>Tracheophyta</taxon>
        <taxon>Spermatophyta</taxon>
        <taxon>Magnoliopsida</taxon>
        <taxon>eudicotyledons</taxon>
        <taxon>Gunneridae</taxon>
        <taxon>Pentapetalae</taxon>
        <taxon>rosids</taxon>
        <taxon>fabids</taxon>
        <taxon>Cucurbitales</taxon>
        <taxon>Cucurbitaceae</taxon>
        <taxon>Benincaseae</taxon>
        <taxon>Cucumis</taxon>
    </lineage>
</organism>
<accession>A0A9I9CIB3</accession>
<evidence type="ECO:0000313" key="1">
    <source>
        <dbReference type="EnsemblPlants" id="MELO3C004064.2.1"/>
    </source>
</evidence>
<dbReference type="EnsemblPlants" id="MELO3C004064.2.1">
    <property type="protein sequence ID" value="MELO3C004064.2.1"/>
    <property type="gene ID" value="MELO3C004064.2"/>
</dbReference>
<proteinExistence type="predicted"/>
<reference evidence="1" key="1">
    <citation type="submission" date="2023-03" db="UniProtKB">
        <authorList>
            <consortium name="EnsemblPlants"/>
        </authorList>
    </citation>
    <scope>IDENTIFICATION</scope>
</reference>
<protein>
    <submittedName>
        <fullName evidence="1">Uncharacterized protein</fullName>
    </submittedName>
</protein>
<dbReference type="AlphaFoldDB" id="A0A9I9CIB3"/>
<sequence length="81" mass="9907">MASEWRWRLVKGDRRTQWANDEHNGQTEDEHNAQTITTRRWKRWRLLVRNDEHAQIEETTATCELRTQRADEREAMGCKRR</sequence>
<name>A0A9I9CIB3_CUCME</name>